<dbReference type="PANTHER" id="PTHR36449:SF1">
    <property type="entry name" value="ACETYLTRANSFERASE"/>
    <property type="match status" value="1"/>
</dbReference>
<keyword evidence="3 7" id="KW-0808">Transferase</keyword>
<evidence type="ECO:0000256" key="2">
    <source>
        <dbReference type="ARBA" id="ARBA00022649"/>
    </source>
</evidence>
<evidence type="ECO:0000256" key="4">
    <source>
        <dbReference type="ARBA" id="ARBA00023315"/>
    </source>
</evidence>
<dbReference type="OrthoDB" id="9799147at2"/>
<dbReference type="InterPro" id="IPR000182">
    <property type="entry name" value="GNAT_dom"/>
</dbReference>
<reference evidence="7 8" key="1">
    <citation type="submission" date="2018-05" db="EMBL/GenBank/DDBJ databases">
        <title>Genomic Encyclopedia of Type Strains, Phase IV (KMG-IV): sequencing the most valuable type-strain genomes for metagenomic binning, comparative biology and taxonomic classification.</title>
        <authorList>
            <person name="Goeker M."/>
        </authorList>
    </citation>
    <scope>NUCLEOTIDE SEQUENCE [LARGE SCALE GENOMIC DNA]</scope>
    <source>
        <strain evidence="7 8">DSM 16791</strain>
    </source>
</reference>
<dbReference type="Pfam" id="PF13508">
    <property type="entry name" value="Acetyltransf_7"/>
    <property type="match status" value="1"/>
</dbReference>
<dbReference type="EMBL" id="QGTR01000006">
    <property type="protein sequence ID" value="PWV97507.1"/>
    <property type="molecule type" value="Genomic_DNA"/>
</dbReference>
<evidence type="ECO:0000313" key="7">
    <source>
        <dbReference type="EMBL" id="PWV97507.1"/>
    </source>
</evidence>
<organism evidence="7 8">
    <name type="scientific">Hoeflea marina</name>
    <dbReference type="NCBI Taxonomy" id="274592"/>
    <lineage>
        <taxon>Bacteria</taxon>
        <taxon>Pseudomonadati</taxon>
        <taxon>Pseudomonadota</taxon>
        <taxon>Alphaproteobacteria</taxon>
        <taxon>Hyphomicrobiales</taxon>
        <taxon>Rhizobiaceae</taxon>
        <taxon>Hoeflea</taxon>
    </lineage>
</organism>
<dbReference type="GO" id="GO:0016747">
    <property type="term" value="F:acyltransferase activity, transferring groups other than amino-acyl groups"/>
    <property type="evidence" value="ECO:0007669"/>
    <property type="project" value="InterPro"/>
</dbReference>
<name>A0A317PIU2_9HYPH</name>
<evidence type="ECO:0000259" key="6">
    <source>
        <dbReference type="Pfam" id="PF13508"/>
    </source>
</evidence>
<dbReference type="SUPFAM" id="SSF55729">
    <property type="entry name" value="Acyl-CoA N-acyltransferases (Nat)"/>
    <property type="match status" value="1"/>
</dbReference>
<sequence>MPDPVPMAVLGRLAVDVDFQERGLGTALLQDAVLRVRIASETMGIRGILVHAISPEAKAFYEHFGLVAGRAAPMTVMMGLR</sequence>
<evidence type="ECO:0000256" key="1">
    <source>
        <dbReference type="ARBA" id="ARBA00022491"/>
    </source>
</evidence>
<dbReference type="PANTHER" id="PTHR36449">
    <property type="entry name" value="ACETYLTRANSFERASE-RELATED"/>
    <property type="match status" value="1"/>
</dbReference>
<evidence type="ECO:0000256" key="3">
    <source>
        <dbReference type="ARBA" id="ARBA00022679"/>
    </source>
</evidence>
<gene>
    <name evidence="7" type="ORF">DFR52_10630</name>
</gene>
<feature type="domain" description="N-acetyltransferase" evidence="6">
    <location>
        <begin position="11"/>
        <end position="65"/>
    </location>
</feature>
<protein>
    <submittedName>
        <fullName evidence="7">Acetyltransferase (GNAT) family protein</fullName>
    </submittedName>
</protein>
<proteinExistence type="predicted"/>
<dbReference type="Proteomes" id="UP000246352">
    <property type="component" value="Unassembled WGS sequence"/>
</dbReference>
<comment type="caution">
    <text evidence="7">The sequence shown here is derived from an EMBL/GenBank/DDBJ whole genome shotgun (WGS) entry which is preliminary data.</text>
</comment>
<keyword evidence="2" id="KW-1277">Toxin-antitoxin system</keyword>
<dbReference type="InterPro" id="IPR016181">
    <property type="entry name" value="Acyl_CoA_acyltransferase"/>
</dbReference>
<evidence type="ECO:0000313" key="8">
    <source>
        <dbReference type="Proteomes" id="UP000246352"/>
    </source>
</evidence>
<comment type="catalytic activity">
    <reaction evidence="5">
        <text>glycyl-tRNA(Gly) + acetyl-CoA = N-acetylglycyl-tRNA(Gly) + CoA + H(+)</text>
        <dbReference type="Rhea" id="RHEA:81867"/>
        <dbReference type="Rhea" id="RHEA-COMP:9683"/>
        <dbReference type="Rhea" id="RHEA-COMP:19766"/>
        <dbReference type="ChEBI" id="CHEBI:15378"/>
        <dbReference type="ChEBI" id="CHEBI:57287"/>
        <dbReference type="ChEBI" id="CHEBI:57288"/>
        <dbReference type="ChEBI" id="CHEBI:78522"/>
        <dbReference type="ChEBI" id="CHEBI:232036"/>
    </reaction>
</comment>
<evidence type="ECO:0000256" key="5">
    <source>
        <dbReference type="ARBA" id="ARBA00049880"/>
    </source>
</evidence>
<keyword evidence="1" id="KW-0678">Repressor</keyword>
<accession>A0A317PIU2</accession>
<keyword evidence="4" id="KW-0012">Acyltransferase</keyword>
<keyword evidence="8" id="KW-1185">Reference proteome</keyword>
<dbReference type="Gene3D" id="3.40.630.30">
    <property type="match status" value="1"/>
</dbReference>
<dbReference type="AlphaFoldDB" id="A0A317PIU2"/>